<evidence type="ECO:0000256" key="1">
    <source>
        <dbReference type="SAM" id="MobiDB-lite"/>
    </source>
</evidence>
<dbReference type="EMBL" id="GGEC01001099">
    <property type="protein sequence ID" value="MBW81582.1"/>
    <property type="molecule type" value="Transcribed_RNA"/>
</dbReference>
<evidence type="ECO:0000313" key="2">
    <source>
        <dbReference type="EMBL" id="MBW81582.1"/>
    </source>
</evidence>
<protein>
    <submittedName>
        <fullName evidence="2">Uncharacterized protein</fullName>
    </submittedName>
</protein>
<organism evidence="2">
    <name type="scientific">Rhizophora mucronata</name>
    <name type="common">Asiatic mangrove</name>
    <dbReference type="NCBI Taxonomy" id="61149"/>
    <lineage>
        <taxon>Eukaryota</taxon>
        <taxon>Viridiplantae</taxon>
        <taxon>Streptophyta</taxon>
        <taxon>Embryophyta</taxon>
        <taxon>Tracheophyta</taxon>
        <taxon>Spermatophyta</taxon>
        <taxon>Magnoliopsida</taxon>
        <taxon>eudicotyledons</taxon>
        <taxon>Gunneridae</taxon>
        <taxon>Pentapetalae</taxon>
        <taxon>rosids</taxon>
        <taxon>fabids</taxon>
        <taxon>Malpighiales</taxon>
        <taxon>Rhizophoraceae</taxon>
        <taxon>Rhizophora</taxon>
    </lineage>
</organism>
<accession>A0A2P2IK13</accession>
<reference evidence="2" key="1">
    <citation type="submission" date="2018-02" db="EMBL/GenBank/DDBJ databases">
        <title>Rhizophora mucronata_Transcriptome.</title>
        <authorList>
            <person name="Meera S.P."/>
            <person name="Sreeshan A."/>
            <person name="Augustine A."/>
        </authorList>
    </citation>
    <scope>NUCLEOTIDE SEQUENCE</scope>
    <source>
        <tissue evidence="2">Leaf</tissue>
    </source>
</reference>
<dbReference type="AlphaFoldDB" id="A0A2P2IK13"/>
<feature type="region of interest" description="Disordered" evidence="1">
    <location>
        <begin position="1"/>
        <end position="30"/>
    </location>
</feature>
<proteinExistence type="predicted"/>
<sequence>MPKWPRIYDTNSNNFRFSGKKDNSKANLSS</sequence>
<name>A0A2P2IK13_RHIMU</name>